<dbReference type="Pfam" id="PF10243">
    <property type="entry name" value="MIP-T3"/>
    <property type="match status" value="1"/>
</dbReference>
<dbReference type="PANTHER" id="PTHR31363">
    <property type="entry name" value="TRAF3-INTERACTING PROTEIN 1"/>
    <property type="match status" value="1"/>
</dbReference>
<dbReference type="GO" id="GO:0030992">
    <property type="term" value="C:intraciliary transport particle B"/>
    <property type="evidence" value="ECO:0007669"/>
    <property type="project" value="TreeGrafter"/>
</dbReference>
<dbReference type="OrthoDB" id="10258914at2759"/>
<protein>
    <recommendedName>
        <fullName evidence="1">TRAF3-interacting protein 1 N-terminal domain-containing protein</fullName>
    </recommendedName>
</protein>
<evidence type="ECO:0000313" key="3">
    <source>
        <dbReference type="Proteomes" id="UP000683925"/>
    </source>
</evidence>
<dbReference type="EMBL" id="CAJJDP010000160">
    <property type="protein sequence ID" value="CAD8212508.1"/>
    <property type="molecule type" value="Genomic_DNA"/>
</dbReference>
<accession>A0A8S1YGL6</accession>
<name>A0A8S1YGL6_PAROT</name>
<evidence type="ECO:0000313" key="2">
    <source>
        <dbReference type="EMBL" id="CAD8212508.1"/>
    </source>
</evidence>
<dbReference type="InterPro" id="IPR018799">
    <property type="entry name" value="TRAF3IP1"/>
</dbReference>
<gene>
    <name evidence="2" type="ORF">POCTA_138.1.T1580037</name>
</gene>
<dbReference type="InterPro" id="IPR040468">
    <property type="entry name" value="TRAF3IP1_N"/>
</dbReference>
<dbReference type="AlphaFoldDB" id="A0A8S1YGL6"/>
<feature type="domain" description="TRAF3-interacting protein 1 N-terminal" evidence="1">
    <location>
        <begin position="4"/>
        <end position="115"/>
    </location>
</feature>
<comment type="caution">
    <text evidence="2">The sequence shown here is derived from an EMBL/GenBank/DDBJ whole genome shotgun (WGS) entry which is preliminary data.</text>
</comment>
<keyword evidence="3" id="KW-1185">Reference proteome</keyword>
<dbReference type="GO" id="GO:0070507">
    <property type="term" value="P:regulation of microtubule cytoskeleton organization"/>
    <property type="evidence" value="ECO:0007669"/>
    <property type="project" value="TreeGrafter"/>
</dbReference>
<sequence>MADFWQTTADMFSTLITRPMMKEKYLIKPPFNYIFDIILETRKKTGYAKGLYKSEELDDNYYYIKDRKVFFLQKIIDLTSLTLNEELQAKPNNILEGLEPEQTNVLLQAIYRAAVSGQCNDQHVNQILAGLASDSTSQQKEKDKAIKKCIEQQNIGSIKQTQIKQNIIIDQQQIGIQQLEKKGDIIFKQEQQLEQIKNSDYYPQQAQAIYKQ</sequence>
<dbReference type="GO" id="GO:0042073">
    <property type="term" value="P:intraciliary transport"/>
    <property type="evidence" value="ECO:0007669"/>
    <property type="project" value="TreeGrafter"/>
</dbReference>
<evidence type="ECO:0000259" key="1">
    <source>
        <dbReference type="Pfam" id="PF10243"/>
    </source>
</evidence>
<reference evidence="2" key="1">
    <citation type="submission" date="2021-01" db="EMBL/GenBank/DDBJ databases">
        <authorList>
            <consortium name="Genoscope - CEA"/>
            <person name="William W."/>
        </authorList>
    </citation>
    <scope>NUCLEOTIDE SEQUENCE</scope>
</reference>
<dbReference type="GO" id="GO:0008017">
    <property type="term" value="F:microtubule binding"/>
    <property type="evidence" value="ECO:0007669"/>
    <property type="project" value="InterPro"/>
</dbReference>
<dbReference type="OMA" id="YIFDIIL"/>
<dbReference type="GO" id="GO:0005930">
    <property type="term" value="C:axoneme"/>
    <property type="evidence" value="ECO:0007669"/>
    <property type="project" value="TreeGrafter"/>
</dbReference>
<dbReference type="GO" id="GO:0036064">
    <property type="term" value="C:ciliary basal body"/>
    <property type="evidence" value="ECO:0007669"/>
    <property type="project" value="TreeGrafter"/>
</dbReference>
<dbReference type="PANTHER" id="PTHR31363:SF0">
    <property type="entry name" value="TRAF3-INTERACTING PROTEIN 1"/>
    <property type="match status" value="1"/>
</dbReference>
<proteinExistence type="predicted"/>
<dbReference type="GO" id="GO:0060271">
    <property type="term" value="P:cilium assembly"/>
    <property type="evidence" value="ECO:0007669"/>
    <property type="project" value="TreeGrafter"/>
</dbReference>
<organism evidence="2 3">
    <name type="scientific">Paramecium octaurelia</name>
    <dbReference type="NCBI Taxonomy" id="43137"/>
    <lineage>
        <taxon>Eukaryota</taxon>
        <taxon>Sar</taxon>
        <taxon>Alveolata</taxon>
        <taxon>Ciliophora</taxon>
        <taxon>Intramacronucleata</taxon>
        <taxon>Oligohymenophorea</taxon>
        <taxon>Peniculida</taxon>
        <taxon>Parameciidae</taxon>
        <taxon>Paramecium</taxon>
    </lineage>
</organism>
<dbReference type="Proteomes" id="UP000683925">
    <property type="component" value="Unassembled WGS sequence"/>
</dbReference>